<reference evidence="2 3" key="1">
    <citation type="submission" date="2022-05" db="EMBL/GenBank/DDBJ databases">
        <title>A multi-omics perspective on studying reproductive biology in Daphnia sinensis.</title>
        <authorList>
            <person name="Jia J."/>
        </authorList>
    </citation>
    <scope>NUCLEOTIDE SEQUENCE [LARGE SCALE GENOMIC DNA]</scope>
    <source>
        <strain evidence="2 3">WSL</strain>
    </source>
</reference>
<dbReference type="AlphaFoldDB" id="A0AAD5L8H5"/>
<dbReference type="EMBL" id="WJBH02000006">
    <property type="protein sequence ID" value="KAI9557255.1"/>
    <property type="molecule type" value="Genomic_DNA"/>
</dbReference>
<comment type="caution">
    <text evidence="2">The sequence shown here is derived from an EMBL/GenBank/DDBJ whole genome shotgun (WGS) entry which is preliminary data.</text>
</comment>
<dbReference type="Proteomes" id="UP000820818">
    <property type="component" value="Linkage Group LG6"/>
</dbReference>
<evidence type="ECO:0000313" key="3">
    <source>
        <dbReference type="Proteomes" id="UP000820818"/>
    </source>
</evidence>
<gene>
    <name evidence="2" type="ORF">GHT06_017078</name>
</gene>
<evidence type="ECO:0000256" key="1">
    <source>
        <dbReference type="SAM" id="MobiDB-lite"/>
    </source>
</evidence>
<protein>
    <submittedName>
        <fullName evidence="2">Uncharacterized protein</fullName>
    </submittedName>
</protein>
<keyword evidence="3" id="KW-1185">Reference proteome</keyword>
<organism evidence="2 3">
    <name type="scientific">Daphnia sinensis</name>
    <dbReference type="NCBI Taxonomy" id="1820382"/>
    <lineage>
        <taxon>Eukaryota</taxon>
        <taxon>Metazoa</taxon>
        <taxon>Ecdysozoa</taxon>
        <taxon>Arthropoda</taxon>
        <taxon>Crustacea</taxon>
        <taxon>Branchiopoda</taxon>
        <taxon>Diplostraca</taxon>
        <taxon>Cladocera</taxon>
        <taxon>Anomopoda</taxon>
        <taxon>Daphniidae</taxon>
        <taxon>Daphnia</taxon>
        <taxon>Daphnia similis group</taxon>
    </lineage>
</organism>
<evidence type="ECO:0000313" key="2">
    <source>
        <dbReference type="EMBL" id="KAI9557255.1"/>
    </source>
</evidence>
<feature type="region of interest" description="Disordered" evidence="1">
    <location>
        <begin position="1"/>
        <end position="66"/>
    </location>
</feature>
<sequence>MTLDAIVKLNPENEYLKGSTNKKEESYHAANANPDIAENPRDRNYDKDVKDDDDKDNEKVASQPVTIDKNQKLLPINQHSTVRKRQATCRLSLEVSHQTNDYEDLLTSKKVIKPTGDTRAQRHTARQGHVIAFPQPESAELVAERARATGNTREGTYPRTDGLPAFISIVFIVAKAQWGALVPYRFRHIHEMHVCTDVVCSWL</sequence>
<name>A0AAD5L8H5_9CRUS</name>
<feature type="compositionally biased region" description="Basic and acidic residues" evidence="1">
    <location>
        <begin position="38"/>
        <end position="59"/>
    </location>
</feature>
<accession>A0AAD5L8H5</accession>
<proteinExistence type="predicted"/>